<dbReference type="EMBL" id="RQYT01000011">
    <property type="protein sequence ID" value="RRD49818.1"/>
    <property type="molecule type" value="Genomic_DNA"/>
</dbReference>
<evidence type="ECO:0000256" key="1">
    <source>
        <dbReference type="SAM" id="MobiDB-lite"/>
    </source>
</evidence>
<comment type="caution">
    <text evidence="3">The sequence shown here is derived from an EMBL/GenBank/DDBJ whole genome shotgun (WGS) entry which is preliminary data.</text>
</comment>
<organism evidence="3 4">
    <name type="scientific">Arachnia propionica</name>
    <dbReference type="NCBI Taxonomy" id="1750"/>
    <lineage>
        <taxon>Bacteria</taxon>
        <taxon>Bacillati</taxon>
        <taxon>Actinomycetota</taxon>
        <taxon>Actinomycetes</taxon>
        <taxon>Propionibacteriales</taxon>
        <taxon>Propionibacteriaceae</taxon>
        <taxon>Arachnia</taxon>
    </lineage>
</organism>
<protein>
    <submittedName>
        <fullName evidence="3">Uncharacterized protein</fullName>
    </submittedName>
</protein>
<feature type="compositionally biased region" description="Low complexity" evidence="1">
    <location>
        <begin position="81"/>
        <end position="94"/>
    </location>
</feature>
<dbReference type="AlphaFoldDB" id="A0A3P1WV86"/>
<dbReference type="Proteomes" id="UP000280935">
    <property type="component" value="Unassembled WGS sequence"/>
</dbReference>
<accession>A0A3P1WV86</accession>
<evidence type="ECO:0000256" key="2">
    <source>
        <dbReference type="SAM" id="Phobius"/>
    </source>
</evidence>
<sequence length="352" mass="37580">MTDLSKHRPDFESEFTPQRRAALYAEITETRATGPTRRRGPVVALGVVAAAVTAVALTAPVLVHLNRPGPAPAAQPRISMPATASPTPAASVPPAESPGVQAALTWREGAQVAPSVLEEVAVASTKAVEPAGQGFRHLVEVIGSRGPNNEVIPETTHEIYMDAEGWTWTRRVSDVEPGVVTWLKLAPNEDRELPTDPVELDAVLRGRGGNNSADERVFKEATNLLSAQTRPEVRAAAIRVLQRIAENPEGPGVGKEGVPTNPKVTVTELLISDGTVGYRAHFVDSALDPEGGHSVLINAEGILIGGDQDRDAKFSWGTTVTVDEHVAELPQDFVDRLGAERVEMDQPVIEES</sequence>
<gene>
    <name evidence="3" type="ORF">EII35_06580</name>
</gene>
<evidence type="ECO:0000313" key="4">
    <source>
        <dbReference type="Proteomes" id="UP000280935"/>
    </source>
</evidence>
<dbReference type="RefSeq" id="WP_125227668.1">
    <property type="nucleotide sequence ID" value="NZ_RQYT01000011.1"/>
</dbReference>
<feature type="transmembrane region" description="Helical" evidence="2">
    <location>
        <begin position="42"/>
        <end position="63"/>
    </location>
</feature>
<reference evidence="3 4" key="1">
    <citation type="submission" date="2018-11" db="EMBL/GenBank/DDBJ databases">
        <title>Genomes From Bacteria Associated with the Canine Oral Cavity: a Test Case for Automated Genome-Based Taxonomic Assignment.</title>
        <authorList>
            <person name="Coil D.A."/>
            <person name="Jospin G."/>
            <person name="Darling A.E."/>
            <person name="Wallis C."/>
            <person name="Davis I.J."/>
            <person name="Harris S."/>
            <person name="Eisen J.A."/>
            <person name="Holcombe L.J."/>
            <person name="O'Flynn C."/>
        </authorList>
    </citation>
    <scope>NUCLEOTIDE SEQUENCE [LARGE SCALE GENOMIC DNA]</scope>
    <source>
        <strain evidence="3 4">OH2822_COT-296</strain>
    </source>
</reference>
<keyword evidence="2" id="KW-1133">Transmembrane helix</keyword>
<keyword evidence="2" id="KW-0812">Transmembrane</keyword>
<proteinExistence type="predicted"/>
<keyword evidence="2" id="KW-0472">Membrane</keyword>
<feature type="region of interest" description="Disordered" evidence="1">
    <location>
        <begin position="70"/>
        <end position="97"/>
    </location>
</feature>
<evidence type="ECO:0000313" key="3">
    <source>
        <dbReference type="EMBL" id="RRD49818.1"/>
    </source>
</evidence>
<name>A0A3P1WV86_9ACTN</name>
<dbReference type="OrthoDB" id="3387554at2"/>